<dbReference type="GO" id="GO:0008766">
    <property type="term" value="F:UDP-N-acetylmuramoylalanyl-D-glutamyl-2,6-diaminopimelate-D-alanyl-D-alanine ligase activity"/>
    <property type="evidence" value="ECO:0007669"/>
    <property type="project" value="RHEA"/>
</dbReference>
<proteinExistence type="inferred from homology"/>
<comment type="similarity">
    <text evidence="10">Belongs to the MurCDEF family. MurF subfamily.</text>
</comment>
<dbReference type="GO" id="GO:0051301">
    <property type="term" value="P:cell division"/>
    <property type="evidence" value="ECO:0007669"/>
    <property type="project" value="UniProtKB-KW"/>
</dbReference>
<dbReference type="EC" id="6.3.2.10" evidence="10 11"/>
<sequence length="448" mass="50043">MIALKVSKLIQVIDGKIKQKQLEEDEEVFGFSIDSRTLRKNEIFIAIQGENFDGSNYIDVAIKKGSSWIITSSKNHKSNRCIYVKNTKETLCKIASYLVGEVSPKIIAITGSNGKTTTKEMVANILYQHYPKNEILVTKGNLNNDIGLPLTLFNLKKNHTIVVLEMGMNHQDEITKLCKIAPPDIAVITNIGEAHLENFSSKNGIAKAKKEILLGAKKNGIAILPRDDVYFNYLKSDCLYLRCISFGINKNSNIRLDLSSKVLTVDEEKINIESSLLGKENLMNMAAAVSVANALELPTETIIKGMKTIDSIEGRLEVKITASNIKIIDDTYNSNPSSMMMAIDVLDQFKQKKILIVGDMAELGPLSKKYHTDIGHYILEKNIDLVMGIGNMTKYLIDVLGTKGLWYPSKEDLLNETNKILKKDTVVLVKGSRFMRMEEIVDGINEQH</sequence>
<dbReference type="HAMAP" id="MF_02019">
    <property type="entry name" value="MurF"/>
    <property type="match status" value="1"/>
</dbReference>
<dbReference type="GO" id="GO:0008360">
    <property type="term" value="P:regulation of cell shape"/>
    <property type="evidence" value="ECO:0007669"/>
    <property type="project" value="UniProtKB-KW"/>
</dbReference>
<comment type="catalytic activity">
    <reaction evidence="10 11">
        <text>D-alanyl-D-alanine + UDP-N-acetyl-alpha-D-muramoyl-L-alanyl-gamma-D-glutamyl-meso-2,6-diaminopimelate + ATP = UDP-N-acetyl-alpha-D-muramoyl-L-alanyl-gamma-D-glutamyl-meso-2,6-diaminopimeloyl-D-alanyl-D-alanine + ADP + phosphate + H(+)</text>
        <dbReference type="Rhea" id="RHEA:28374"/>
        <dbReference type="ChEBI" id="CHEBI:15378"/>
        <dbReference type="ChEBI" id="CHEBI:30616"/>
        <dbReference type="ChEBI" id="CHEBI:43474"/>
        <dbReference type="ChEBI" id="CHEBI:57822"/>
        <dbReference type="ChEBI" id="CHEBI:61386"/>
        <dbReference type="ChEBI" id="CHEBI:83905"/>
        <dbReference type="ChEBI" id="CHEBI:456216"/>
        <dbReference type="EC" id="6.3.2.10"/>
    </reaction>
</comment>
<dbReference type="SUPFAM" id="SSF63418">
    <property type="entry name" value="MurE/MurF N-terminal domain"/>
    <property type="match status" value="1"/>
</dbReference>
<dbReference type="PANTHER" id="PTHR43024">
    <property type="entry name" value="UDP-N-ACETYLMURAMOYL-TRIPEPTIDE--D-ALANYL-D-ALANINE LIGASE"/>
    <property type="match status" value="1"/>
</dbReference>
<dbReference type="OrthoDB" id="9801978at2"/>
<dbReference type="Pfam" id="PF02875">
    <property type="entry name" value="Mur_ligase_C"/>
    <property type="match status" value="1"/>
</dbReference>
<dbReference type="InterPro" id="IPR051046">
    <property type="entry name" value="MurCDEF_CellWall_CoF430Synth"/>
</dbReference>
<dbReference type="InterPro" id="IPR013221">
    <property type="entry name" value="Mur_ligase_cen"/>
</dbReference>
<dbReference type="SUPFAM" id="SSF53244">
    <property type="entry name" value="MurD-like peptide ligases, peptide-binding domain"/>
    <property type="match status" value="1"/>
</dbReference>
<evidence type="ECO:0000259" key="13">
    <source>
        <dbReference type="Pfam" id="PF02875"/>
    </source>
</evidence>
<comment type="subcellular location">
    <subcellularLocation>
        <location evidence="10 11">Cytoplasm</location>
    </subcellularLocation>
</comment>
<keyword evidence="6 10" id="KW-0133">Cell shape</keyword>
<dbReference type="InterPro" id="IPR036565">
    <property type="entry name" value="Mur-like_cat_sf"/>
</dbReference>
<protein>
    <recommendedName>
        <fullName evidence="10 11">UDP-N-acetylmuramoyl-tripeptide--D-alanyl-D-alanine ligase</fullName>
        <ecNumber evidence="10 11">6.3.2.10</ecNumber>
    </recommendedName>
    <alternativeName>
        <fullName evidence="10">D-alanyl-D-alanine-adding enzyme</fullName>
    </alternativeName>
</protein>
<keyword evidence="3 10" id="KW-0132">Cell division</keyword>
<name>A0P5K3_9PROT</name>
<dbReference type="Pfam" id="PF01225">
    <property type="entry name" value="Mur_ligase"/>
    <property type="match status" value="1"/>
</dbReference>
<evidence type="ECO:0000256" key="3">
    <source>
        <dbReference type="ARBA" id="ARBA00022618"/>
    </source>
</evidence>
<organism evidence="15 16">
    <name type="scientific">Methylophilales bacterium HTCC2181</name>
    <dbReference type="NCBI Taxonomy" id="383631"/>
    <lineage>
        <taxon>Bacteria</taxon>
        <taxon>Pseudomonadati</taxon>
        <taxon>Pseudomonadota</taxon>
        <taxon>Betaproteobacteria</taxon>
        <taxon>Nitrosomonadales</taxon>
        <taxon>OM43 clade</taxon>
    </lineage>
</organism>
<evidence type="ECO:0000313" key="16">
    <source>
        <dbReference type="Proteomes" id="UP000054262"/>
    </source>
</evidence>
<dbReference type="Pfam" id="PF08245">
    <property type="entry name" value="Mur_ligase_M"/>
    <property type="match status" value="1"/>
</dbReference>
<feature type="domain" description="Mur ligase C-terminal" evidence="13">
    <location>
        <begin position="314"/>
        <end position="433"/>
    </location>
</feature>
<dbReference type="GO" id="GO:0005737">
    <property type="term" value="C:cytoplasm"/>
    <property type="evidence" value="ECO:0007669"/>
    <property type="project" value="UniProtKB-SubCell"/>
</dbReference>
<reference evidence="15 16" key="1">
    <citation type="submission" date="2006-11" db="EMBL/GenBank/DDBJ databases">
        <authorList>
            <person name="Giovannoni S."/>
            <person name="Vergin K."/>
            <person name="Ferriera S."/>
            <person name="Johnson J."/>
            <person name="Kravitz S."/>
            <person name="Beeson K."/>
            <person name="Sutton G."/>
            <person name="Rogers Y.-H."/>
            <person name="Friedman R."/>
            <person name="Frazier M."/>
            <person name="Venter J.C."/>
        </authorList>
    </citation>
    <scope>NUCLEOTIDE SEQUENCE [LARGE SCALE GENOMIC DNA]</scope>
    <source>
        <strain evidence="15 16">HTCC2181</strain>
    </source>
</reference>
<evidence type="ECO:0000256" key="4">
    <source>
        <dbReference type="ARBA" id="ARBA00022741"/>
    </source>
</evidence>
<dbReference type="Proteomes" id="UP000054262">
    <property type="component" value="Unassembled WGS sequence"/>
</dbReference>
<comment type="function">
    <text evidence="10 11">Involved in cell wall formation. Catalyzes the final step in the synthesis of UDP-N-acetylmuramoyl-pentapeptide, the precursor of murein.</text>
</comment>
<dbReference type="InterPro" id="IPR000713">
    <property type="entry name" value="Mur_ligase_N"/>
</dbReference>
<evidence type="ECO:0000256" key="11">
    <source>
        <dbReference type="RuleBase" id="RU004136"/>
    </source>
</evidence>
<evidence type="ECO:0000256" key="1">
    <source>
        <dbReference type="ARBA" id="ARBA00022490"/>
    </source>
</evidence>
<accession>A0P5K3</accession>
<keyword evidence="9 10" id="KW-0961">Cell wall biogenesis/degradation</keyword>
<evidence type="ECO:0000256" key="6">
    <source>
        <dbReference type="ARBA" id="ARBA00022960"/>
    </source>
</evidence>
<evidence type="ECO:0000256" key="5">
    <source>
        <dbReference type="ARBA" id="ARBA00022840"/>
    </source>
</evidence>
<evidence type="ECO:0000313" key="15">
    <source>
        <dbReference type="EMBL" id="EAV46813.1"/>
    </source>
</evidence>
<dbReference type="EMBL" id="AAUX01000001">
    <property type="protein sequence ID" value="EAV46813.1"/>
    <property type="molecule type" value="Genomic_DNA"/>
</dbReference>
<comment type="pathway">
    <text evidence="10 11">Cell wall biogenesis; peptidoglycan biosynthesis.</text>
</comment>
<feature type="domain" description="Mur ligase central" evidence="14">
    <location>
        <begin position="109"/>
        <end position="292"/>
    </location>
</feature>
<dbReference type="GO" id="GO:0009252">
    <property type="term" value="P:peptidoglycan biosynthetic process"/>
    <property type="evidence" value="ECO:0007669"/>
    <property type="project" value="UniProtKB-UniRule"/>
</dbReference>
<dbReference type="Gene3D" id="3.90.190.20">
    <property type="entry name" value="Mur ligase, C-terminal domain"/>
    <property type="match status" value="1"/>
</dbReference>
<dbReference type="AlphaFoldDB" id="A0P5K3"/>
<keyword evidence="8 10" id="KW-0131">Cell cycle</keyword>
<evidence type="ECO:0000256" key="2">
    <source>
        <dbReference type="ARBA" id="ARBA00022598"/>
    </source>
</evidence>
<dbReference type="UniPathway" id="UPA00219"/>
<keyword evidence="2 10" id="KW-0436">Ligase</keyword>
<dbReference type="InterPro" id="IPR035911">
    <property type="entry name" value="MurE/MurF_N"/>
</dbReference>
<dbReference type="GO" id="GO:0071555">
    <property type="term" value="P:cell wall organization"/>
    <property type="evidence" value="ECO:0007669"/>
    <property type="project" value="UniProtKB-KW"/>
</dbReference>
<gene>
    <name evidence="10" type="primary">murF</name>
    <name evidence="15" type="ORF">MB2181_02030</name>
</gene>
<dbReference type="NCBIfam" id="TIGR01143">
    <property type="entry name" value="murF"/>
    <property type="match status" value="1"/>
</dbReference>
<dbReference type="Gene3D" id="3.40.1190.10">
    <property type="entry name" value="Mur-like, catalytic domain"/>
    <property type="match status" value="1"/>
</dbReference>
<keyword evidence="16" id="KW-1185">Reference proteome</keyword>
<dbReference type="Gene3D" id="3.40.1390.10">
    <property type="entry name" value="MurE/MurF, N-terminal domain"/>
    <property type="match status" value="1"/>
</dbReference>
<evidence type="ECO:0000259" key="12">
    <source>
        <dbReference type="Pfam" id="PF01225"/>
    </source>
</evidence>
<keyword evidence="5 10" id="KW-0067">ATP-binding</keyword>
<comment type="caution">
    <text evidence="15">The sequence shown here is derived from an EMBL/GenBank/DDBJ whole genome shotgun (WGS) entry which is preliminary data.</text>
</comment>
<feature type="domain" description="Mur ligase N-terminal catalytic" evidence="12">
    <location>
        <begin position="31"/>
        <end position="84"/>
    </location>
</feature>
<dbReference type="InterPro" id="IPR004101">
    <property type="entry name" value="Mur_ligase_C"/>
</dbReference>
<dbReference type="PANTHER" id="PTHR43024:SF1">
    <property type="entry name" value="UDP-N-ACETYLMURAMOYL-TRIPEPTIDE--D-ALANYL-D-ALANINE LIGASE"/>
    <property type="match status" value="1"/>
</dbReference>
<keyword evidence="4 10" id="KW-0547">Nucleotide-binding</keyword>
<evidence type="ECO:0000256" key="8">
    <source>
        <dbReference type="ARBA" id="ARBA00023306"/>
    </source>
</evidence>
<evidence type="ECO:0000256" key="9">
    <source>
        <dbReference type="ARBA" id="ARBA00023316"/>
    </source>
</evidence>
<dbReference type="GO" id="GO:0047480">
    <property type="term" value="F:UDP-N-acetylmuramoyl-tripeptide-D-alanyl-D-alanine ligase activity"/>
    <property type="evidence" value="ECO:0007669"/>
    <property type="project" value="UniProtKB-UniRule"/>
</dbReference>
<keyword evidence="7 10" id="KW-0573">Peptidoglycan synthesis</keyword>
<evidence type="ECO:0000256" key="10">
    <source>
        <dbReference type="HAMAP-Rule" id="MF_02019"/>
    </source>
</evidence>
<dbReference type="InterPro" id="IPR005863">
    <property type="entry name" value="UDP-N-AcMur_synth"/>
</dbReference>
<evidence type="ECO:0000259" key="14">
    <source>
        <dbReference type="Pfam" id="PF08245"/>
    </source>
</evidence>
<dbReference type="SUPFAM" id="SSF53623">
    <property type="entry name" value="MurD-like peptide ligases, catalytic domain"/>
    <property type="match status" value="1"/>
</dbReference>
<keyword evidence="1 10" id="KW-0963">Cytoplasm</keyword>
<feature type="binding site" evidence="10">
    <location>
        <begin position="111"/>
        <end position="117"/>
    </location>
    <ligand>
        <name>ATP</name>
        <dbReference type="ChEBI" id="CHEBI:30616"/>
    </ligand>
</feature>
<dbReference type="InterPro" id="IPR036615">
    <property type="entry name" value="Mur_ligase_C_dom_sf"/>
</dbReference>
<evidence type="ECO:0000256" key="7">
    <source>
        <dbReference type="ARBA" id="ARBA00022984"/>
    </source>
</evidence>
<dbReference type="GO" id="GO:0005524">
    <property type="term" value="F:ATP binding"/>
    <property type="evidence" value="ECO:0007669"/>
    <property type="project" value="UniProtKB-UniRule"/>
</dbReference>